<evidence type="ECO:0000256" key="12">
    <source>
        <dbReference type="ARBA" id="ARBA00023242"/>
    </source>
</evidence>
<evidence type="ECO:0000256" key="1">
    <source>
        <dbReference type="ARBA" id="ARBA00004123"/>
    </source>
</evidence>
<feature type="compositionally biased region" description="Basic and acidic residues" evidence="16">
    <location>
        <begin position="1469"/>
        <end position="1486"/>
    </location>
</feature>
<dbReference type="Pfam" id="PF00096">
    <property type="entry name" value="zf-C2H2"/>
    <property type="match status" value="4"/>
</dbReference>
<dbReference type="GO" id="GO:0048513">
    <property type="term" value="P:animal organ development"/>
    <property type="evidence" value="ECO:0007669"/>
    <property type="project" value="UniProtKB-ARBA"/>
</dbReference>
<evidence type="ECO:0000256" key="8">
    <source>
        <dbReference type="ARBA" id="ARBA00022902"/>
    </source>
</evidence>
<evidence type="ECO:0000256" key="2">
    <source>
        <dbReference type="ARBA" id="ARBA00022473"/>
    </source>
</evidence>
<dbReference type="Pfam" id="PF16092">
    <property type="entry name" value="CFAP61_N"/>
    <property type="match status" value="1"/>
</dbReference>
<evidence type="ECO:0000313" key="18">
    <source>
        <dbReference type="EMBL" id="RXM27369.1"/>
    </source>
</evidence>
<feature type="compositionally biased region" description="Low complexity" evidence="16">
    <location>
        <begin position="1203"/>
        <end position="1214"/>
    </location>
</feature>
<dbReference type="SUPFAM" id="SSF57667">
    <property type="entry name" value="beta-beta-alpha zinc fingers"/>
    <property type="match status" value="2"/>
</dbReference>
<evidence type="ECO:0000256" key="9">
    <source>
        <dbReference type="ARBA" id="ARBA00023015"/>
    </source>
</evidence>
<keyword evidence="18" id="KW-0966">Cell projection</keyword>
<dbReference type="InterPro" id="IPR013087">
    <property type="entry name" value="Znf_C2H2_type"/>
</dbReference>
<feature type="compositionally biased region" description="Low complexity" evidence="16">
    <location>
        <begin position="297"/>
        <end position="314"/>
    </location>
</feature>
<evidence type="ECO:0000259" key="17">
    <source>
        <dbReference type="PROSITE" id="PS50157"/>
    </source>
</evidence>
<feature type="region of interest" description="Disordered" evidence="16">
    <location>
        <begin position="1198"/>
        <end position="1236"/>
    </location>
</feature>
<comment type="caution">
    <text evidence="18">The sequence shown here is derived from an EMBL/GenBank/DDBJ whole genome shotgun (WGS) entry which is preliminary data.</text>
</comment>
<dbReference type="GO" id="GO:0003677">
    <property type="term" value="F:DNA binding"/>
    <property type="evidence" value="ECO:0007669"/>
    <property type="project" value="UniProtKB-KW"/>
</dbReference>
<proteinExistence type="inferred from homology"/>
<evidence type="ECO:0000256" key="10">
    <source>
        <dbReference type="ARBA" id="ARBA00023125"/>
    </source>
</evidence>
<evidence type="ECO:0000256" key="13">
    <source>
        <dbReference type="ARBA" id="ARBA00038003"/>
    </source>
</evidence>
<comment type="function">
    <text evidence="14">May act as a transcriptional regulator. May play a role in neurogenesis and neuroendocrine cell differentiation during embryonic development.</text>
</comment>
<gene>
    <name evidence="18" type="ORF">EOD39_3040</name>
</gene>
<evidence type="ECO:0000256" key="16">
    <source>
        <dbReference type="SAM" id="MobiDB-lite"/>
    </source>
</evidence>
<feature type="region of interest" description="Disordered" evidence="16">
    <location>
        <begin position="1313"/>
        <end position="1346"/>
    </location>
</feature>
<evidence type="ECO:0000256" key="14">
    <source>
        <dbReference type="ARBA" id="ARBA00058195"/>
    </source>
</evidence>
<feature type="region of interest" description="Disordered" evidence="16">
    <location>
        <begin position="327"/>
        <end position="376"/>
    </location>
</feature>
<keyword evidence="12" id="KW-0539">Nucleus</keyword>
<name>A0A444TWW1_ACIRT</name>
<feature type="domain" description="C2H2-type" evidence="17">
    <location>
        <begin position="1572"/>
        <end position="1600"/>
    </location>
</feature>
<dbReference type="PANTHER" id="PTHR21178:SF8">
    <property type="entry name" value="CILIA- AND FLAGELLA-ASSOCIATED PROTEIN 61"/>
    <property type="match status" value="1"/>
</dbReference>
<keyword evidence="19" id="KW-1185">Reference proteome</keyword>
<dbReference type="InterPro" id="IPR056299">
    <property type="entry name" value="CFAP61_dimer"/>
</dbReference>
<keyword evidence="2" id="KW-0217">Developmental protein</keyword>
<dbReference type="InterPro" id="IPR036236">
    <property type="entry name" value="Znf_C2H2_sf"/>
</dbReference>
<dbReference type="FunFam" id="3.30.160.60:FF:000100">
    <property type="entry name" value="Zinc finger 45-like"/>
    <property type="match status" value="1"/>
</dbReference>
<sequence length="1641" mass="184006">MRTITSSGGVAEVINARRTESLDAQEIINLIQPSTRIVFGRVNVIYLLEKANLAVTLTNGRNEVVAHAAFVDYPNLDNVDQTCWESWLHSNYHSEKCTPLNTLFMHLFVALPDYYIGGAKEIIRTVFNAVPELYYIFLFVPNSAQLDPALEAIFEPFESRTGSTAARECAAFVCHRHHHCPVLHIRSARVQDHDDLTPLFTQQSDKLAATYGDYFLAELIEAQDEENHAVVCEVEGTAVGFMSLCSDINIKLLNECFELGPFHGLCKPHPEDILDPLTELQGEPEIESDRQASQKPGSGRSQQSDSSSLQGADVKVPAKVKAAEPLTAGAAESLSGRESALSDVSEPATAEAPVGDDTNSNQKNMHRGSSEKSKRTGITPVYKGALNAFCIQLFAIDEKSLDFLPYVFKLYPDRDLCIITVPHLVPEFPLLQRCVRAIPFHTSTLSQELYIFHRSGLLKSFTVRQAKSSDKPGVESLIKELDMHETILEDFEIFNQTRRDPDGTPVQAFVAEVLHQIVGIAIIRNEEDITYIRSHYNIEDFIYFSHHRQEEHGQIFHFVLNPIFQHNTKHFLKEILRLSDKSCLYYPVYPSYELDKNAFAHSLTSALNYMVPVRPRRQIVYPLEELGINAPARQVAKDQVKYALYHINRKLTLEPKVTINARIVVVGASDTGMSFLEMLVFCHCYNDKDFALLSLRSWVNVVVGKMKEIDRAAKHVVVSEGRKVPYDHLILCTGQQYQMPCPTGADISTLLTNRELSVSPDQRYTGPVPSNVFTLNDDEDCLETYNWLQENWAHAEGNVIVYGNTIDAYTTVETLLSLGISGCYIHLAEPPLNSNVTCFNNFAVETAVQAALAAAGVTVYHNCILAQWNGGNNPEHITAVCFTTDTKPVQLQCSVFINLYKKGIDYDAFKAMNDACLVYDGRLVIDTTFHTNDSAIRAAGTLTKFPRRYHADQWSHSNFNSKEVGFHLATAMLPLFDPILHSVVDPPEDLDRLIPMYTGAKVRGGKLPGGYHYLHAAKPRIPIPLAAQMDHSNYGRDIITGSVKTGNYFKLHVNEYSKVETITCLSQESFPASNYLCLYGENEQLLNKLCDRFDEGLILDMYSFFKETWCLAIYHDRFIDFKNEVHQIMAIRQDPDSFSVTEIIQQVVEEEGSEDPKETLKMKYEECNYRNPVERYVLNYLKYNRIRCDEDKDHMKALQNQNSSSPPVSVSSSPDRVAASPNSTADSPAAAAEDVKPIQFGNPDSVCLALYSPTRPISKEHGRTFFERSFNLGSPISAESFPTPGVLATLDQFLFAPVDLKIGSSNSNQSRAVSSILPATIRTPNKRPLSDPERKSKPSVKKPKPIRKLHFEDEVTTSPVLGLRIKEGPVDLKPRPLSGGGNKPLGEFICQLCKEEYADPFSLAQHKCSRIVRVEYRCPECDKVFSCPANLASHRRWHKPRPQNPTTIPAALSGKPDSAKVPSGNLKAMPEDIKETRTENANDRETPSPGLSESGSEDGLYDCNQCGKRFKRQAYLRKHLLGHQALQNKTNKDRVMYPSFPDVESGENHNQMSTSVETQSQTPINLSSMECHLCPVCGETFPSRASQERHLRLLHSSQVFPCKYCPATFYSSPGLTRHINKCHPSENRQVILLQMPVRPAC</sequence>
<dbReference type="PROSITE" id="PS50157">
    <property type="entry name" value="ZINC_FINGER_C2H2_2"/>
    <property type="match status" value="4"/>
</dbReference>
<dbReference type="GO" id="GO:0005634">
    <property type="term" value="C:nucleus"/>
    <property type="evidence" value="ECO:0007669"/>
    <property type="project" value="UniProtKB-SubCell"/>
</dbReference>
<feature type="domain" description="C2H2-type" evidence="17">
    <location>
        <begin position="1501"/>
        <end position="1528"/>
    </location>
</feature>
<evidence type="ECO:0000256" key="3">
    <source>
        <dbReference type="ARBA" id="ARBA00022723"/>
    </source>
</evidence>
<keyword evidence="7" id="KW-0862">Zinc</keyword>
<evidence type="ECO:0000256" key="11">
    <source>
        <dbReference type="ARBA" id="ARBA00023163"/>
    </source>
</evidence>
<dbReference type="Gene3D" id="3.50.50.60">
    <property type="entry name" value="FAD/NAD(P)-binding domain"/>
    <property type="match status" value="2"/>
</dbReference>
<dbReference type="InterPro" id="IPR032151">
    <property type="entry name" value="CFAP61_N"/>
</dbReference>
<dbReference type="InterPro" id="IPR036188">
    <property type="entry name" value="FAD/NAD-bd_sf"/>
</dbReference>
<comment type="subcellular location">
    <subcellularLocation>
        <location evidence="1">Nucleus</location>
    </subcellularLocation>
</comment>
<dbReference type="PANTHER" id="PTHR21178">
    <property type="entry name" value="CILIA- AND FLAGELLA-ASSOCIATED PROTEIN 61"/>
    <property type="match status" value="1"/>
</dbReference>
<evidence type="ECO:0000313" key="19">
    <source>
        <dbReference type="Proteomes" id="UP000289886"/>
    </source>
</evidence>
<evidence type="ECO:0000256" key="4">
    <source>
        <dbReference type="ARBA" id="ARBA00022737"/>
    </source>
</evidence>
<organism evidence="18 19">
    <name type="scientific">Acipenser ruthenus</name>
    <name type="common">Sterlet sturgeon</name>
    <dbReference type="NCBI Taxonomy" id="7906"/>
    <lineage>
        <taxon>Eukaryota</taxon>
        <taxon>Metazoa</taxon>
        <taxon>Chordata</taxon>
        <taxon>Craniata</taxon>
        <taxon>Vertebrata</taxon>
        <taxon>Euteleostomi</taxon>
        <taxon>Actinopterygii</taxon>
        <taxon>Chondrostei</taxon>
        <taxon>Acipenseriformes</taxon>
        <taxon>Acipenseridae</taxon>
        <taxon>Acipenser</taxon>
    </lineage>
</organism>
<keyword evidence="4" id="KW-0677">Repeat</keyword>
<evidence type="ECO:0000256" key="7">
    <source>
        <dbReference type="ARBA" id="ARBA00022833"/>
    </source>
</evidence>
<dbReference type="GO" id="GO:0007399">
    <property type="term" value="P:nervous system development"/>
    <property type="evidence" value="ECO:0007669"/>
    <property type="project" value="UniProtKB-KW"/>
</dbReference>
<dbReference type="FunFam" id="3.30.160.60:FF:000488">
    <property type="entry name" value="Insulinoma-associated protein 2"/>
    <property type="match status" value="1"/>
</dbReference>
<dbReference type="SMART" id="SM00355">
    <property type="entry name" value="ZnF_C2H2"/>
    <property type="match status" value="5"/>
</dbReference>
<evidence type="ECO:0000256" key="6">
    <source>
        <dbReference type="ARBA" id="ARBA00022782"/>
    </source>
</evidence>
<comment type="similarity">
    <text evidence="13">Belongs to the INSM1 family.</text>
</comment>
<dbReference type="InterPro" id="IPR038884">
    <property type="entry name" value="CFAP61"/>
</dbReference>
<keyword evidence="9" id="KW-0805">Transcription regulation</keyword>
<keyword evidence="6" id="KW-0221">Differentiation</keyword>
<keyword evidence="3" id="KW-0479">Metal-binding</keyword>
<feature type="region of interest" description="Disordered" evidence="16">
    <location>
        <begin position="1435"/>
        <end position="1497"/>
    </location>
</feature>
<protein>
    <submittedName>
        <fullName evidence="18">Cilia-and flagella-associated protein 61</fullName>
    </submittedName>
</protein>
<dbReference type="GO" id="GO:0009888">
    <property type="term" value="P:tissue development"/>
    <property type="evidence" value="ECO:0007669"/>
    <property type="project" value="UniProtKB-ARBA"/>
</dbReference>
<evidence type="ECO:0000256" key="15">
    <source>
        <dbReference type="PROSITE-ProRule" id="PRU00042"/>
    </source>
</evidence>
<feature type="region of interest" description="Disordered" evidence="16">
    <location>
        <begin position="285"/>
        <end position="314"/>
    </location>
</feature>
<reference evidence="18 19" key="1">
    <citation type="submission" date="2019-01" db="EMBL/GenBank/DDBJ databases">
        <title>Draft Genome and Complete Hox-Cluster Characterization of the Sterlet Sturgeon (Acipenser ruthenus).</title>
        <authorList>
            <person name="Wei Q."/>
        </authorList>
    </citation>
    <scope>NUCLEOTIDE SEQUENCE [LARGE SCALE GENOMIC DNA]</scope>
    <source>
        <strain evidence="18">WHYD16114868_AA</strain>
        <tissue evidence="18">Blood</tissue>
    </source>
</reference>
<feature type="domain" description="C2H2-type" evidence="17">
    <location>
        <begin position="1600"/>
        <end position="1628"/>
    </location>
</feature>
<accession>A0A444TWW1</accession>
<dbReference type="EMBL" id="SCEB01215846">
    <property type="protein sequence ID" value="RXM27369.1"/>
    <property type="molecule type" value="Genomic_DNA"/>
</dbReference>
<keyword evidence="10" id="KW-0238">DNA-binding</keyword>
<dbReference type="Proteomes" id="UP000289886">
    <property type="component" value="Unassembled WGS sequence"/>
</dbReference>
<keyword evidence="11" id="KW-0804">Transcription</keyword>
<dbReference type="SUPFAM" id="SSF51905">
    <property type="entry name" value="FAD/NAD(P)-binding domain"/>
    <property type="match status" value="1"/>
</dbReference>
<dbReference type="FunFam" id="3.30.160.60:FF:001458">
    <property type="entry name" value="INSM transcriptional repressor 1"/>
    <property type="match status" value="1"/>
</dbReference>
<dbReference type="Gene3D" id="3.30.160.60">
    <property type="entry name" value="Classic Zinc Finger"/>
    <property type="match status" value="3"/>
</dbReference>
<keyword evidence="8" id="KW-0524">Neurogenesis</keyword>
<keyword evidence="5 15" id="KW-0863">Zinc-finger</keyword>
<dbReference type="GO" id="GO:0008270">
    <property type="term" value="F:zinc ion binding"/>
    <property type="evidence" value="ECO:0007669"/>
    <property type="project" value="UniProtKB-KW"/>
</dbReference>
<dbReference type="PROSITE" id="PS00028">
    <property type="entry name" value="ZINC_FINGER_C2H2_1"/>
    <property type="match status" value="4"/>
</dbReference>
<keyword evidence="18" id="KW-0969">Cilium</keyword>
<dbReference type="GO" id="GO:0030154">
    <property type="term" value="P:cell differentiation"/>
    <property type="evidence" value="ECO:0007669"/>
    <property type="project" value="UniProtKB-KW"/>
</dbReference>
<evidence type="ECO:0000256" key="5">
    <source>
        <dbReference type="ARBA" id="ARBA00022771"/>
    </source>
</evidence>
<dbReference type="Pfam" id="PF23150">
    <property type="entry name" value="CFAP61_dimer"/>
    <property type="match status" value="1"/>
</dbReference>
<feature type="compositionally biased region" description="Basic residues" evidence="16">
    <location>
        <begin position="1337"/>
        <end position="1346"/>
    </location>
</feature>
<feature type="domain" description="C2H2-type" evidence="17">
    <location>
        <begin position="1416"/>
        <end position="1443"/>
    </location>
</feature>
<keyword evidence="18" id="KW-0282">Flagellum</keyword>